<dbReference type="AlphaFoldDB" id="A0A9P9XWF1"/>
<gene>
    <name evidence="2" type="ORF">J7T54_007549</name>
</gene>
<comment type="caution">
    <text evidence="2">The sequence shown here is derived from an EMBL/GenBank/DDBJ whole genome shotgun (WGS) entry which is preliminary data.</text>
</comment>
<proteinExistence type="predicted"/>
<evidence type="ECO:0000313" key="2">
    <source>
        <dbReference type="EMBL" id="KAI6779094.1"/>
    </source>
</evidence>
<feature type="compositionally biased region" description="Polar residues" evidence="1">
    <location>
        <begin position="35"/>
        <end position="63"/>
    </location>
</feature>
<evidence type="ECO:0000313" key="3">
    <source>
        <dbReference type="Proteomes" id="UP001055219"/>
    </source>
</evidence>
<protein>
    <submittedName>
        <fullName evidence="2">Uncharacterized protein</fullName>
    </submittedName>
</protein>
<feature type="compositionally biased region" description="Low complexity" evidence="1">
    <location>
        <begin position="69"/>
        <end position="81"/>
    </location>
</feature>
<dbReference type="OrthoDB" id="5337545at2759"/>
<evidence type="ECO:0000256" key="1">
    <source>
        <dbReference type="SAM" id="MobiDB-lite"/>
    </source>
</evidence>
<dbReference type="RefSeq" id="XP_051359950.1">
    <property type="nucleotide sequence ID" value="XM_051508956.1"/>
</dbReference>
<organism evidence="2 3">
    <name type="scientific">Emericellopsis cladophorae</name>
    <dbReference type="NCBI Taxonomy" id="2686198"/>
    <lineage>
        <taxon>Eukaryota</taxon>
        <taxon>Fungi</taxon>
        <taxon>Dikarya</taxon>
        <taxon>Ascomycota</taxon>
        <taxon>Pezizomycotina</taxon>
        <taxon>Sordariomycetes</taxon>
        <taxon>Hypocreomycetidae</taxon>
        <taxon>Hypocreales</taxon>
        <taxon>Bionectriaceae</taxon>
        <taxon>Emericellopsis</taxon>
    </lineage>
</organism>
<dbReference type="Proteomes" id="UP001055219">
    <property type="component" value="Unassembled WGS sequence"/>
</dbReference>
<sequence>MTRHVTDETPPELNANSVEKDAGQTANAKGKGKDTGSSTSALARLQSSSNMLSRAVLSGSSISDAPETSAGASVAAKVGGSRPFNSQGESAHAAYRTEDFEKFMSGHDKDPGVITSHFKGKGIAEADLDEARDGSGVLELLSSADALEEVYSMSENDDSVDPQAADMLRKALFEAPRSRNVPWDHLLNFEPDFISTPKGDSNEAFNQLGTFHVDEAREMWVDQWRDVLSSYTDEVWGALEPLVVAARQEVEAAPGASDTVHKDKKASNGALQRLRMILAHVRGSP</sequence>
<dbReference type="GeneID" id="75834023"/>
<name>A0A9P9XWF1_9HYPO</name>
<dbReference type="EMBL" id="JAGIXG020000052">
    <property type="protein sequence ID" value="KAI6779094.1"/>
    <property type="molecule type" value="Genomic_DNA"/>
</dbReference>
<reference evidence="2" key="2">
    <citation type="submission" date="2022-07" db="EMBL/GenBank/DDBJ databases">
        <authorList>
            <person name="Goncalves M.F.M."/>
            <person name="Hilario S."/>
            <person name="Van De Peer Y."/>
            <person name="Esteves A.C."/>
            <person name="Alves A."/>
        </authorList>
    </citation>
    <scope>NUCLEOTIDE SEQUENCE</scope>
    <source>
        <strain evidence="2">MUM 19.33</strain>
    </source>
</reference>
<reference evidence="2" key="1">
    <citation type="journal article" date="2021" name="J Fungi (Basel)">
        <title>Genomic and Metabolomic Analyses of the Marine Fungus Emericellopsis cladophorae: Insights into Saltwater Adaptability Mechanisms and Its Biosynthetic Potential.</title>
        <authorList>
            <person name="Goncalves M.F.M."/>
            <person name="Hilario S."/>
            <person name="Van de Peer Y."/>
            <person name="Esteves A.C."/>
            <person name="Alves A."/>
        </authorList>
    </citation>
    <scope>NUCLEOTIDE SEQUENCE</scope>
    <source>
        <strain evidence="2">MUM 19.33</strain>
    </source>
</reference>
<accession>A0A9P9XWF1</accession>
<keyword evidence="3" id="KW-1185">Reference proteome</keyword>
<feature type="region of interest" description="Disordered" evidence="1">
    <location>
        <begin position="1"/>
        <end position="92"/>
    </location>
</feature>